<comment type="caution">
    <text evidence="2">The sequence shown here is derived from an EMBL/GenBank/DDBJ whole genome shotgun (WGS) entry which is preliminary data.</text>
</comment>
<evidence type="ECO:0000256" key="1">
    <source>
        <dbReference type="SAM" id="MobiDB-lite"/>
    </source>
</evidence>
<dbReference type="Proteomes" id="UP000809337">
    <property type="component" value="Unassembled WGS sequence"/>
</dbReference>
<sequence length="89" mass="9582">MNHHQANAFVTASPFASNSMETRGVNPTSSLEPKPQEQGVLKSFAPRSMAGFVGGGIRNALKRPRATQNQLTDARRDNIAQMSWAAISA</sequence>
<protein>
    <submittedName>
        <fullName evidence="2">Uncharacterized protein</fullName>
    </submittedName>
</protein>
<accession>A0A9Q2RT09</accession>
<reference evidence="2" key="1">
    <citation type="submission" date="2021-01" db="EMBL/GenBank/DDBJ databases">
        <title>Diatom-associated Roseobacters Show Island Model of Population Structure.</title>
        <authorList>
            <person name="Qu L."/>
            <person name="Feng X."/>
            <person name="Chen Y."/>
            <person name="Li L."/>
            <person name="Wang X."/>
            <person name="Hu Z."/>
            <person name="Wang H."/>
            <person name="Luo H."/>
        </authorList>
    </citation>
    <scope>NUCLEOTIDE SEQUENCE</scope>
    <source>
        <strain evidence="2">SM26-45</strain>
    </source>
</reference>
<evidence type="ECO:0000313" key="2">
    <source>
        <dbReference type="EMBL" id="MBM2355540.1"/>
    </source>
</evidence>
<evidence type="ECO:0000313" key="3">
    <source>
        <dbReference type="Proteomes" id="UP000809337"/>
    </source>
</evidence>
<gene>
    <name evidence="2" type="ORF">JQX14_13390</name>
</gene>
<dbReference type="EMBL" id="JAFBWN010000008">
    <property type="protein sequence ID" value="MBM2355540.1"/>
    <property type="molecule type" value="Genomic_DNA"/>
</dbReference>
<dbReference type="RefSeq" id="WP_231034584.1">
    <property type="nucleotide sequence ID" value="NZ_JAJNGX010000008.1"/>
</dbReference>
<feature type="region of interest" description="Disordered" evidence="1">
    <location>
        <begin position="1"/>
        <end position="37"/>
    </location>
</feature>
<organism evidence="2 3">
    <name type="scientific">Pseudosulfitobacter pseudonitzschiae</name>
    <dbReference type="NCBI Taxonomy" id="1402135"/>
    <lineage>
        <taxon>Bacteria</taxon>
        <taxon>Pseudomonadati</taxon>
        <taxon>Pseudomonadota</taxon>
        <taxon>Alphaproteobacteria</taxon>
        <taxon>Rhodobacterales</taxon>
        <taxon>Roseobacteraceae</taxon>
        <taxon>Pseudosulfitobacter</taxon>
    </lineage>
</organism>
<dbReference type="AlphaFoldDB" id="A0A9Q2RT09"/>
<feature type="compositionally biased region" description="Polar residues" evidence="1">
    <location>
        <begin position="1"/>
        <end position="31"/>
    </location>
</feature>
<proteinExistence type="predicted"/>
<name>A0A9Q2RT09_9RHOB</name>